<dbReference type="SUPFAM" id="SSF52540">
    <property type="entry name" value="P-loop containing nucleoside triphosphate hydrolases"/>
    <property type="match status" value="1"/>
</dbReference>
<evidence type="ECO:0000313" key="5">
    <source>
        <dbReference type="EnsemblPlants" id="HORVU.MOREX.r3.2HG0167990.1"/>
    </source>
</evidence>
<dbReference type="InterPro" id="IPR049163">
    <property type="entry name" value="Pif1-like_2B_dom"/>
</dbReference>
<dbReference type="Gene3D" id="3.40.50.300">
    <property type="entry name" value="P-loop containing nucleotide triphosphate hydrolases"/>
    <property type="match status" value="1"/>
</dbReference>
<proteinExistence type="inferred from homology"/>
<dbReference type="GO" id="GO:0043139">
    <property type="term" value="F:5'-3' DNA helicase activity"/>
    <property type="evidence" value="ECO:0007669"/>
    <property type="project" value="UniProtKB-EC"/>
</dbReference>
<evidence type="ECO:0000256" key="1">
    <source>
        <dbReference type="RuleBase" id="RU363044"/>
    </source>
</evidence>
<accession>A0A8I6XE73</accession>
<keyword evidence="1" id="KW-0547">Nucleotide-binding</keyword>
<protein>
    <recommendedName>
        <fullName evidence="1">ATP-dependent DNA helicase</fullName>
        <ecNumber evidence="1">5.6.2.3</ecNumber>
    </recommendedName>
</protein>
<dbReference type="FunFam" id="3.40.50.300:FF:002884">
    <property type="entry name" value="ATP-dependent DNA helicase"/>
    <property type="match status" value="1"/>
</dbReference>
<dbReference type="Pfam" id="PF21530">
    <property type="entry name" value="Pif1_2B_dom"/>
    <property type="match status" value="1"/>
</dbReference>
<keyword evidence="1" id="KW-0227">DNA damage</keyword>
<evidence type="ECO:0000259" key="2">
    <source>
        <dbReference type="Pfam" id="PF05970"/>
    </source>
</evidence>
<feature type="domain" description="DNA helicase Pif1-like 2B" evidence="4">
    <location>
        <begin position="1098"/>
        <end position="1144"/>
    </location>
</feature>
<dbReference type="PANTHER" id="PTHR10492:SF99">
    <property type="entry name" value="ATP-DEPENDENT DNA HELICASE"/>
    <property type="match status" value="1"/>
</dbReference>
<dbReference type="Pfam" id="PF05970">
    <property type="entry name" value="PIF1"/>
    <property type="match status" value="1"/>
</dbReference>
<keyword evidence="1" id="KW-0234">DNA repair</keyword>
<dbReference type="CDD" id="cd18809">
    <property type="entry name" value="SF1_C_RecD"/>
    <property type="match status" value="1"/>
</dbReference>
<dbReference type="GO" id="GO:0006310">
    <property type="term" value="P:DNA recombination"/>
    <property type="evidence" value="ECO:0007669"/>
    <property type="project" value="UniProtKB-KW"/>
</dbReference>
<keyword evidence="1" id="KW-0378">Hydrolase</keyword>
<dbReference type="GO" id="GO:0005524">
    <property type="term" value="F:ATP binding"/>
    <property type="evidence" value="ECO:0007669"/>
    <property type="project" value="UniProtKB-KW"/>
</dbReference>
<dbReference type="GO" id="GO:0000723">
    <property type="term" value="P:telomere maintenance"/>
    <property type="evidence" value="ECO:0007669"/>
    <property type="project" value="InterPro"/>
</dbReference>
<dbReference type="InterPro" id="IPR027417">
    <property type="entry name" value="P-loop_NTPase"/>
</dbReference>
<name>A0A8I6XE73_HORVV</name>
<dbReference type="GO" id="GO:0006281">
    <property type="term" value="P:DNA repair"/>
    <property type="evidence" value="ECO:0007669"/>
    <property type="project" value="UniProtKB-KW"/>
</dbReference>
<dbReference type="EnsemblPlants" id="HORVU.MOREX.r3.2HG0167990.1">
    <property type="protein sequence ID" value="HORVU.MOREX.r3.2HG0167990.1"/>
    <property type="gene ID" value="HORVU.MOREX.r3.2HG0167990"/>
</dbReference>
<keyword evidence="1" id="KW-0067">ATP-binding</keyword>
<keyword evidence="1" id="KW-0233">DNA recombination</keyword>
<evidence type="ECO:0000313" key="6">
    <source>
        <dbReference type="Proteomes" id="UP000011116"/>
    </source>
</evidence>
<dbReference type="PANTHER" id="PTHR10492">
    <property type="match status" value="1"/>
</dbReference>
<dbReference type="EC" id="5.6.2.3" evidence="1"/>
<keyword evidence="6" id="KW-1185">Reference proteome</keyword>
<comment type="catalytic activity">
    <reaction evidence="1">
        <text>ATP + H2O = ADP + phosphate + H(+)</text>
        <dbReference type="Rhea" id="RHEA:13065"/>
        <dbReference type="ChEBI" id="CHEBI:15377"/>
        <dbReference type="ChEBI" id="CHEBI:15378"/>
        <dbReference type="ChEBI" id="CHEBI:30616"/>
        <dbReference type="ChEBI" id="CHEBI:43474"/>
        <dbReference type="ChEBI" id="CHEBI:456216"/>
        <dbReference type="EC" id="5.6.2.3"/>
    </reaction>
</comment>
<dbReference type="InterPro" id="IPR010285">
    <property type="entry name" value="DNA_helicase_pif1-like_DEAD"/>
</dbReference>
<reference evidence="5" key="2">
    <citation type="submission" date="2020-10" db="EMBL/GenBank/DDBJ databases">
        <authorList>
            <person name="Scholz U."/>
            <person name="Mascher M."/>
            <person name="Fiebig A."/>
        </authorList>
    </citation>
    <scope>NUCLEOTIDE SEQUENCE [LARGE SCALE GENOMIC DNA]</scope>
    <source>
        <strain evidence="5">cv. Morex</strain>
    </source>
</reference>
<dbReference type="Proteomes" id="UP000011116">
    <property type="component" value="Chromosome 2H"/>
</dbReference>
<feature type="domain" description="Helitron helicase-like" evidence="3">
    <location>
        <begin position="382"/>
        <end position="563"/>
    </location>
</feature>
<reference evidence="5" key="3">
    <citation type="submission" date="2022-01" db="UniProtKB">
        <authorList>
            <consortium name="EnsemblPlants"/>
        </authorList>
    </citation>
    <scope>IDENTIFICATION</scope>
    <source>
        <strain evidence="5">subsp. vulgare</strain>
    </source>
</reference>
<evidence type="ECO:0000259" key="3">
    <source>
        <dbReference type="Pfam" id="PF14214"/>
    </source>
</evidence>
<organism evidence="5 6">
    <name type="scientific">Hordeum vulgare subsp. vulgare</name>
    <name type="common">Domesticated barley</name>
    <dbReference type="NCBI Taxonomy" id="112509"/>
    <lineage>
        <taxon>Eukaryota</taxon>
        <taxon>Viridiplantae</taxon>
        <taxon>Streptophyta</taxon>
        <taxon>Embryophyta</taxon>
        <taxon>Tracheophyta</taxon>
        <taxon>Spermatophyta</taxon>
        <taxon>Magnoliopsida</taxon>
        <taxon>Liliopsida</taxon>
        <taxon>Poales</taxon>
        <taxon>Poaceae</taxon>
        <taxon>BOP clade</taxon>
        <taxon>Pooideae</taxon>
        <taxon>Triticodae</taxon>
        <taxon>Triticeae</taxon>
        <taxon>Hordeinae</taxon>
        <taxon>Hordeum</taxon>
    </lineage>
</organism>
<dbReference type="Pfam" id="PF14214">
    <property type="entry name" value="Helitron_like_N"/>
    <property type="match status" value="1"/>
</dbReference>
<dbReference type="InterPro" id="IPR025476">
    <property type="entry name" value="Helitron_helicase-like"/>
</dbReference>
<reference evidence="6" key="1">
    <citation type="journal article" date="2012" name="Nature">
        <title>A physical, genetic and functional sequence assembly of the barley genome.</title>
        <authorList>
            <consortium name="The International Barley Genome Sequencing Consortium"/>
            <person name="Mayer K.F."/>
            <person name="Waugh R."/>
            <person name="Brown J.W."/>
            <person name="Schulman A."/>
            <person name="Langridge P."/>
            <person name="Platzer M."/>
            <person name="Fincher G.B."/>
            <person name="Muehlbauer G.J."/>
            <person name="Sato K."/>
            <person name="Close T.J."/>
            <person name="Wise R.P."/>
            <person name="Stein N."/>
        </authorList>
    </citation>
    <scope>NUCLEOTIDE SEQUENCE [LARGE SCALE GENOMIC DNA]</scope>
    <source>
        <strain evidence="6">cv. Morex</strain>
    </source>
</reference>
<comment type="cofactor">
    <cofactor evidence="1">
        <name>Mg(2+)</name>
        <dbReference type="ChEBI" id="CHEBI:18420"/>
    </cofactor>
</comment>
<dbReference type="SMR" id="A0A8I6XE73"/>
<sequence length="1281" mass="146052">MVTVSSLLSTMSPVTLNLAPPSSSTPSYRLNNDAADMEAFLSNIMDDGALSDGLMDDEYYLFAGEGYDADGTDIDQPVDSSETGPIDLDPFDYVYSIIPDSTHILKHAANYDHCKARKFQYETDGFCCQNGEIELAEQEPIPELMRLWSSADADSRHFRESIRFFNGHFSFTTLGVSLDNNYTNMKSGVYTFRAQGTIYHKVHSFGPTTLPRHLQLYFYDDDPNLSHRKEATKKLNQRVINKLVDILRGNPYSQQFRSLGTHKENLEEYRIDLNIDQKLDQRRYNRPVSSEVAAIWVEGNDLAKRFNRSITLYGDNDEKHSIHATDGCYDPLSYPLFFPRGSLVGIQISRSAMSLGSLHSNQDGTTITIQGNSRLCVSVRDYYCYRLQTRPAIFNPILHGARLFQQWGVDMFIKIEGCRLKWIKDHQTQIRADLYQGLVDSIAVREVRVSAIGKRIVLPGTHQGSNRDMKGRHMDAMALMQTYGKPDIFLTMTCNTSWEEILNELLPGQTPQDRPDLVARVFRAKLETMKEMLFKKHVLGVVVAHVYVVEFQKRGLPHAHFLLIMNREYKLVVPEQYDRIISAELPDKHKYPELYAMVVKHMMHGPCEHLTRKDSYRVYRRRDDGRQAKVRRQMLDNRWVVPYNPYLLRMFNCYINVEVCSSIKAIKYLCKYVYKGHDRASISIDQPDEKGVVDEIKRYIDARWFTPPEAMWRIFGFNLLESFPSVLQLSLHLPNMHSVTVKAGEDLTDVVARDKASKSMLTEYFLANQQHVWARDILYKDFPGSFTWQRAKYWRPRQKQHQVGRIVSAHLAEGERYFLRVLLNHVSGKTSFEDLRTVDGVLCDSFREAAERLGLIEADNTLDESLTESTQFAMPASLRRLFATILVFCEPGDVRGLWDRHLEAMSDDYRRSHTCSKAVEQMVLLDIRGMLQSMGKDIALFPLPDIDETYDTLEARQEKSQRSPPSRKLLAKVRGEGKIAVATATSGVAASIMPGGRTTHSRFKIPISIEDGASCSFTKQSGTAKLLRMASLILWDEASMTKRQPVEPLDNSMREIMGRRHQPFGGKTVVFGGDFRQVLPVVRKASQEDDPHGYYAPEFLNNLTPNGLPPHALKLKINCPIILLRNIDPANGLCNGTRLVVRGFQRNAIDAEIVLGQHAGRRVFLPRIPLCPSDDDIFPFKFKRKQFPIRLSFAMMINKAQGQTIPIVGVYLPDPIFSHGQLYVALSRATAKTNIKVLAIKDDGKGKVKGKEQSKNSKKRKRSEPLLTTMKNIVYKEVLST</sequence>
<dbReference type="Gramene" id="HORVU.MOREX.r3.2HG0167990.1">
    <property type="protein sequence ID" value="HORVU.MOREX.r3.2HG0167990.1"/>
    <property type="gene ID" value="HORVU.MOREX.r3.2HG0167990"/>
</dbReference>
<keyword evidence="1" id="KW-0347">Helicase</keyword>
<dbReference type="GO" id="GO:0016787">
    <property type="term" value="F:hydrolase activity"/>
    <property type="evidence" value="ECO:0007669"/>
    <property type="project" value="UniProtKB-KW"/>
</dbReference>
<comment type="similarity">
    <text evidence="1">Belongs to the helicase family.</text>
</comment>
<evidence type="ECO:0000259" key="4">
    <source>
        <dbReference type="Pfam" id="PF21530"/>
    </source>
</evidence>
<feature type="domain" description="DNA helicase Pif1-like DEAD-box helicase" evidence="2">
    <location>
        <begin position="967"/>
        <end position="1089"/>
    </location>
</feature>